<dbReference type="Proteomes" id="UP001519460">
    <property type="component" value="Unassembled WGS sequence"/>
</dbReference>
<feature type="compositionally biased region" description="Gly residues" evidence="1">
    <location>
        <begin position="86"/>
        <end position="96"/>
    </location>
</feature>
<dbReference type="AlphaFoldDB" id="A0ABD0K1Q6"/>
<comment type="caution">
    <text evidence="2">The sequence shown here is derived from an EMBL/GenBank/DDBJ whole genome shotgun (WGS) entry which is preliminary data.</text>
</comment>
<evidence type="ECO:0000256" key="1">
    <source>
        <dbReference type="SAM" id="MobiDB-lite"/>
    </source>
</evidence>
<evidence type="ECO:0000313" key="2">
    <source>
        <dbReference type="EMBL" id="KAK7481017.1"/>
    </source>
</evidence>
<name>A0ABD0K1Q6_9CAEN</name>
<feature type="compositionally biased region" description="Low complexity" evidence="1">
    <location>
        <begin position="62"/>
        <end position="71"/>
    </location>
</feature>
<gene>
    <name evidence="2" type="ORF">BaRGS_00027736</name>
</gene>
<feature type="region of interest" description="Disordered" evidence="1">
    <location>
        <begin position="62"/>
        <end position="96"/>
    </location>
</feature>
<protein>
    <submittedName>
        <fullName evidence="2">Uncharacterized protein</fullName>
    </submittedName>
</protein>
<organism evidence="2 3">
    <name type="scientific">Batillaria attramentaria</name>
    <dbReference type="NCBI Taxonomy" id="370345"/>
    <lineage>
        <taxon>Eukaryota</taxon>
        <taxon>Metazoa</taxon>
        <taxon>Spiralia</taxon>
        <taxon>Lophotrochozoa</taxon>
        <taxon>Mollusca</taxon>
        <taxon>Gastropoda</taxon>
        <taxon>Caenogastropoda</taxon>
        <taxon>Sorbeoconcha</taxon>
        <taxon>Cerithioidea</taxon>
        <taxon>Batillariidae</taxon>
        <taxon>Batillaria</taxon>
    </lineage>
</organism>
<reference evidence="2 3" key="1">
    <citation type="journal article" date="2023" name="Sci. Data">
        <title>Genome assembly of the Korean intertidal mud-creeper Batillaria attramentaria.</title>
        <authorList>
            <person name="Patra A.K."/>
            <person name="Ho P.T."/>
            <person name="Jun S."/>
            <person name="Lee S.J."/>
            <person name="Kim Y."/>
            <person name="Won Y.J."/>
        </authorList>
    </citation>
    <scope>NUCLEOTIDE SEQUENCE [LARGE SCALE GENOMIC DNA]</scope>
    <source>
        <strain evidence="2">Wonlab-2016</strain>
    </source>
</reference>
<keyword evidence="3" id="KW-1185">Reference proteome</keyword>
<sequence length="96" mass="9214">MHVPVTHLVCLDQDSQEEGVVPVSGGSNAVVAGGSEGFITAGFAGSGISTVNSHNTSASEISAVSSDSGDSLAGFEADKSSSSVAGGPGGGSLIDF</sequence>
<proteinExistence type="predicted"/>
<dbReference type="EMBL" id="JACVVK020000269">
    <property type="protein sequence ID" value="KAK7481017.1"/>
    <property type="molecule type" value="Genomic_DNA"/>
</dbReference>
<accession>A0ABD0K1Q6</accession>
<evidence type="ECO:0000313" key="3">
    <source>
        <dbReference type="Proteomes" id="UP001519460"/>
    </source>
</evidence>